<organism evidence="5 6">
    <name type="scientific">Paraconiothyrium brasiliense</name>
    <dbReference type="NCBI Taxonomy" id="300254"/>
    <lineage>
        <taxon>Eukaryota</taxon>
        <taxon>Fungi</taxon>
        <taxon>Dikarya</taxon>
        <taxon>Ascomycota</taxon>
        <taxon>Pezizomycotina</taxon>
        <taxon>Dothideomycetes</taxon>
        <taxon>Pleosporomycetidae</taxon>
        <taxon>Pleosporales</taxon>
        <taxon>Massarineae</taxon>
        <taxon>Didymosphaeriaceae</taxon>
        <taxon>Paraconiothyrium</taxon>
    </lineage>
</organism>
<evidence type="ECO:0000313" key="6">
    <source>
        <dbReference type="Proteomes" id="UP001521785"/>
    </source>
</evidence>
<dbReference type="PANTHER" id="PTHR43712">
    <property type="entry name" value="PUTATIVE (AFU_ORTHOLOGUE AFUA_4G14580)-RELATED"/>
    <property type="match status" value="1"/>
</dbReference>
<protein>
    <recommendedName>
        <fullName evidence="4">O-methyltransferase C-terminal domain-containing protein</fullName>
    </recommendedName>
</protein>
<dbReference type="Gene3D" id="3.40.50.150">
    <property type="entry name" value="Vaccinia Virus protein VP39"/>
    <property type="match status" value="1"/>
</dbReference>
<sequence>MAANPPSQGALALIESITKLGQGLQNGEQGAREGLLGAASKLIAELTHPSETMLHLLWAQPSHLSVIRMGVEIKLFQAMQDIDAAGKTTAEIASRTDPKTDPVLVGRMLRHLAAMHTVNETAPDTFAPTATSKSFAEPVYQDTILYIIDNFQPAHQKLPGFFQTHGFTSPNSQTDGPFQHAFDCKGYHYFEYFQKFDQEMGRRFGSMMDAWSKGRPRWFEPEFYPVKEHLIEGAESEGVFLVDIGGGVGHDVEGVRQAFGSALPGKLVLQDRPEVIEHAQVGTGVEAGAHDFLTEQPVQDISGARAYYLHSIIQDWSDDVNTQILKAIVPAMKKGYSKVLVNDFVVPDQGAAWPQTALDWELMASLGARHRTVAEHTKLYQGAGLKINGIWRHPHSLDSLIELELA</sequence>
<dbReference type="Gene3D" id="1.10.10.10">
    <property type="entry name" value="Winged helix-like DNA-binding domain superfamily/Winged helix DNA-binding domain"/>
    <property type="match status" value="1"/>
</dbReference>
<keyword evidence="6" id="KW-1185">Reference proteome</keyword>
<evidence type="ECO:0000256" key="2">
    <source>
        <dbReference type="ARBA" id="ARBA00022679"/>
    </source>
</evidence>
<comment type="caution">
    <text evidence="5">The sequence shown here is derived from an EMBL/GenBank/DDBJ whole genome shotgun (WGS) entry which is preliminary data.</text>
</comment>
<dbReference type="InterPro" id="IPR029063">
    <property type="entry name" value="SAM-dependent_MTases_sf"/>
</dbReference>
<evidence type="ECO:0000259" key="4">
    <source>
        <dbReference type="Pfam" id="PF00891"/>
    </source>
</evidence>
<dbReference type="Pfam" id="PF00891">
    <property type="entry name" value="Methyltransf_2"/>
    <property type="match status" value="1"/>
</dbReference>
<dbReference type="SUPFAM" id="SSF46785">
    <property type="entry name" value="Winged helix' DNA-binding domain"/>
    <property type="match status" value="1"/>
</dbReference>
<dbReference type="InterPro" id="IPR001077">
    <property type="entry name" value="COMT_C"/>
</dbReference>
<dbReference type="PANTHER" id="PTHR43712:SF17">
    <property type="entry name" value="O-METHYLTRANSFERASE"/>
    <property type="match status" value="1"/>
</dbReference>
<dbReference type="Proteomes" id="UP001521785">
    <property type="component" value="Unassembled WGS sequence"/>
</dbReference>
<keyword evidence="1" id="KW-0489">Methyltransferase</keyword>
<dbReference type="InterPro" id="IPR036390">
    <property type="entry name" value="WH_DNA-bd_sf"/>
</dbReference>
<dbReference type="InterPro" id="IPR036388">
    <property type="entry name" value="WH-like_DNA-bd_sf"/>
</dbReference>
<name>A0ABR3RKZ6_9PLEO</name>
<keyword evidence="3" id="KW-0949">S-adenosyl-L-methionine</keyword>
<feature type="domain" description="O-methyltransferase C-terminal" evidence="4">
    <location>
        <begin position="240"/>
        <end position="385"/>
    </location>
</feature>
<reference evidence="5 6" key="1">
    <citation type="submission" date="2024-02" db="EMBL/GenBank/DDBJ databases">
        <title>De novo assembly and annotation of 12 fungi associated with fruit tree decline syndrome in Ontario, Canada.</title>
        <authorList>
            <person name="Sulman M."/>
            <person name="Ellouze W."/>
            <person name="Ilyukhin E."/>
        </authorList>
    </citation>
    <scope>NUCLEOTIDE SEQUENCE [LARGE SCALE GENOMIC DNA]</scope>
    <source>
        <strain evidence="5 6">M42-189</strain>
    </source>
</reference>
<dbReference type="SUPFAM" id="SSF53335">
    <property type="entry name" value="S-adenosyl-L-methionine-dependent methyltransferases"/>
    <property type="match status" value="1"/>
</dbReference>
<keyword evidence="2" id="KW-0808">Transferase</keyword>
<accession>A0ABR3RKZ6</accession>
<dbReference type="InterPro" id="IPR016461">
    <property type="entry name" value="COMT-like"/>
</dbReference>
<dbReference type="PROSITE" id="PS51683">
    <property type="entry name" value="SAM_OMT_II"/>
    <property type="match status" value="1"/>
</dbReference>
<gene>
    <name evidence="5" type="ORF">SLS60_004651</name>
</gene>
<evidence type="ECO:0000313" key="5">
    <source>
        <dbReference type="EMBL" id="KAL1605108.1"/>
    </source>
</evidence>
<proteinExistence type="predicted"/>
<evidence type="ECO:0000256" key="3">
    <source>
        <dbReference type="ARBA" id="ARBA00022691"/>
    </source>
</evidence>
<evidence type="ECO:0000256" key="1">
    <source>
        <dbReference type="ARBA" id="ARBA00022603"/>
    </source>
</evidence>
<dbReference type="EMBL" id="JAKJXO020000005">
    <property type="protein sequence ID" value="KAL1605108.1"/>
    <property type="molecule type" value="Genomic_DNA"/>
</dbReference>